<dbReference type="Proteomes" id="UP001626550">
    <property type="component" value="Unassembled WGS sequence"/>
</dbReference>
<evidence type="ECO:0000313" key="2">
    <source>
        <dbReference type="EMBL" id="KAL3320647.1"/>
    </source>
</evidence>
<protein>
    <submittedName>
        <fullName evidence="2">Uncharacterized protein</fullName>
    </submittedName>
</protein>
<evidence type="ECO:0000313" key="3">
    <source>
        <dbReference type="Proteomes" id="UP001626550"/>
    </source>
</evidence>
<feature type="compositionally biased region" description="Polar residues" evidence="1">
    <location>
        <begin position="30"/>
        <end position="41"/>
    </location>
</feature>
<name>A0ABD2QND3_9PLAT</name>
<feature type="region of interest" description="Disordered" evidence="1">
    <location>
        <begin position="30"/>
        <end position="52"/>
    </location>
</feature>
<gene>
    <name evidence="2" type="ORF">Ciccas_000684</name>
</gene>
<proteinExistence type="predicted"/>
<reference evidence="2 3" key="1">
    <citation type="submission" date="2024-11" db="EMBL/GenBank/DDBJ databases">
        <title>Adaptive evolution of stress response genes in parasites aligns with host niche diversity.</title>
        <authorList>
            <person name="Hahn C."/>
            <person name="Resl P."/>
        </authorList>
    </citation>
    <scope>NUCLEOTIDE SEQUENCE [LARGE SCALE GENOMIC DNA]</scope>
    <source>
        <strain evidence="2">EGGRZ-B1_66</strain>
        <tissue evidence="2">Body</tissue>
    </source>
</reference>
<dbReference type="EMBL" id="JBJKFK010000039">
    <property type="protein sequence ID" value="KAL3320647.1"/>
    <property type="molecule type" value="Genomic_DNA"/>
</dbReference>
<evidence type="ECO:0000256" key="1">
    <source>
        <dbReference type="SAM" id="MobiDB-lite"/>
    </source>
</evidence>
<keyword evidence="3" id="KW-1185">Reference proteome</keyword>
<comment type="caution">
    <text evidence="2">The sequence shown here is derived from an EMBL/GenBank/DDBJ whole genome shotgun (WGS) entry which is preliminary data.</text>
</comment>
<organism evidence="2 3">
    <name type="scientific">Cichlidogyrus casuarinus</name>
    <dbReference type="NCBI Taxonomy" id="1844966"/>
    <lineage>
        <taxon>Eukaryota</taxon>
        <taxon>Metazoa</taxon>
        <taxon>Spiralia</taxon>
        <taxon>Lophotrochozoa</taxon>
        <taxon>Platyhelminthes</taxon>
        <taxon>Monogenea</taxon>
        <taxon>Monopisthocotylea</taxon>
        <taxon>Dactylogyridea</taxon>
        <taxon>Ancyrocephalidae</taxon>
        <taxon>Cichlidogyrus</taxon>
    </lineage>
</organism>
<sequence>MSPVARTPIQEEEAKGDELKRTRHCTTPGNFNFFGKSTQSPRPEAMDRSMPSSLSSLLLQDLPIFHPLPGGVKRRNLQECGAHQMSLGQLLEQKDDFCSYVRPTASLNGKFAPSRNYSASAYRICCQVHLQIVLKR</sequence>
<dbReference type="AlphaFoldDB" id="A0ABD2QND3"/>
<accession>A0ABD2QND3</accession>